<dbReference type="Pfam" id="PF03471">
    <property type="entry name" value="CorC_HlyC"/>
    <property type="match status" value="1"/>
</dbReference>
<feature type="transmembrane region" description="Helical" evidence="10">
    <location>
        <begin position="95"/>
        <end position="119"/>
    </location>
</feature>
<evidence type="ECO:0000256" key="8">
    <source>
        <dbReference type="PROSITE-ProRule" id="PRU00703"/>
    </source>
</evidence>
<evidence type="ECO:0000313" key="14">
    <source>
        <dbReference type="Proteomes" id="UP000095229"/>
    </source>
</evidence>
<keyword evidence="6 8" id="KW-0129">CBS domain</keyword>
<dbReference type="CDD" id="cd04590">
    <property type="entry name" value="CBS_pair_CorC_HlyC_assoc"/>
    <property type="match status" value="1"/>
</dbReference>
<gene>
    <name evidence="13" type="primary">corC_1</name>
    <name evidence="13" type="ORF">lpari_00103</name>
</gene>
<dbReference type="InterPro" id="IPR000644">
    <property type="entry name" value="CBS_dom"/>
</dbReference>
<dbReference type="PROSITE" id="PS51371">
    <property type="entry name" value="CBS"/>
    <property type="match status" value="2"/>
</dbReference>
<dbReference type="InterPro" id="IPR051676">
    <property type="entry name" value="UPF0053_domain"/>
</dbReference>
<dbReference type="PATRIC" id="fig|45071.6.peg.3352"/>
<dbReference type="InterPro" id="IPR002550">
    <property type="entry name" value="CNNM"/>
</dbReference>
<dbReference type="GO" id="GO:0050660">
    <property type="term" value="F:flavin adenine dinucleotide binding"/>
    <property type="evidence" value="ECO:0007669"/>
    <property type="project" value="InterPro"/>
</dbReference>
<evidence type="ECO:0000259" key="12">
    <source>
        <dbReference type="PROSITE" id="PS51846"/>
    </source>
</evidence>
<dbReference type="InterPro" id="IPR005170">
    <property type="entry name" value="Transptr-assoc_dom"/>
</dbReference>
<feature type="transmembrane region" description="Helical" evidence="10">
    <location>
        <begin position="50"/>
        <end position="74"/>
    </location>
</feature>
<evidence type="ECO:0000256" key="1">
    <source>
        <dbReference type="ARBA" id="ARBA00004651"/>
    </source>
</evidence>
<reference evidence="13 14" key="1">
    <citation type="submission" date="2016-02" db="EMBL/GenBank/DDBJ databases">
        <title>Secondary metabolites in Legionella.</title>
        <authorList>
            <person name="Tobias N.J."/>
            <person name="Bode H.B."/>
        </authorList>
    </citation>
    <scope>NUCLEOTIDE SEQUENCE [LARGE SCALE GENOMIC DNA]</scope>
    <source>
        <strain evidence="13 14">DSM 19216</strain>
    </source>
</reference>
<feature type="domain" description="CNNM transmembrane" evidence="12">
    <location>
        <begin position="1"/>
        <end position="151"/>
    </location>
</feature>
<dbReference type="GO" id="GO:0005886">
    <property type="term" value="C:plasma membrane"/>
    <property type="evidence" value="ECO:0007669"/>
    <property type="project" value="UniProtKB-SubCell"/>
</dbReference>
<dbReference type="SMART" id="SM01091">
    <property type="entry name" value="CorC_HlyC"/>
    <property type="match status" value="1"/>
</dbReference>
<evidence type="ECO:0000256" key="2">
    <source>
        <dbReference type="ARBA" id="ARBA00022475"/>
    </source>
</evidence>
<comment type="subcellular location">
    <subcellularLocation>
        <location evidence="1">Cell membrane</location>
        <topology evidence="1">Multi-pass membrane protein</topology>
    </subcellularLocation>
</comment>
<keyword evidence="7 9" id="KW-0472">Membrane</keyword>
<evidence type="ECO:0000256" key="7">
    <source>
        <dbReference type="ARBA" id="ARBA00023136"/>
    </source>
</evidence>
<dbReference type="SUPFAM" id="SSF56176">
    <property type="entry name" value="FAD-binding/transporter-associated domain-like"/>
    <property type="match status" value="1"/>
</dbReference>
<dbReference type="AlphaFoldDB" id="A0A1E5JWE9"/>
<evidence type="ECO:0000256" key="3">
    <source>
        <dbReference type="ARBA" id="ARBA00022692"/>
    </source>
</evidence>
<dbReference type="PANTHER" id="PTHR43099">
    <property type="entry name" value="UPF0053 PROTEIN YRKA"/>
    <property type="match status" value="1"/>
</dbReference>
<name>A0A1E5JWE9_9GAMM</name>
<dbReference type="SUPFAM" id="SSF54631">
    <property type="entry name" value="CBS-domain pair"/>
    <property type="match status" value="1"/>
</dbReference>
<accession>A0A1E5JWE9</accession>
<dbReference type="Pfam" id="PF00571">
    <property type="entry name" value="CBS"/>
    <property type="match status" value="2"/>
</dbReference>
<keyword evidence="3 9" id="KW-0812">Transmembrane</keyword>
<feature type="domain" description="CBS" evidence="11">
    <location>
        <begin position="234"/>
        <end position="290"/>
    </location>
</feature>
<evidence type="ECO:0000256" key="4">
    <source>
        <dbReference type="ARBA" id="ARBA00022737"/>
    </source>
</evidence>
<evidence type="ECO:0000256" key="9">
    <source>
        <dbReference type="PROSITE-ProRule" id="PRU01193"/>
    </source>
</evidence>
<evidence type="ECO:0000256" key="6">
    <source>
        <dbReference type="ARBA" id="ARBA00023122"/>
    </source>
</evidence>
<keyword evidence="2" id="KW-1003">Cell membrane</keyword>
<keyword evidence="5 9" id="KW-1133">Transmembrane helix</keyword>
<dbReference type="InterPro" id="IPR046342">
    <property type="entry name" value="CBS_dom_sf"/>
</dbReference>
<keyword evidence="4" id="KW-0677">Repeat</keyword>
<dbReference type="EMBL" id="LSOG01000003">
    <property type="protein sequence ID" value="OEH48856.1"/>
    <property type="molecule type" value="Genomic_DNA"/>
</dbReference>
<protein>
    <submittedName>
        <fullName evidence="13">Magnesium and cobalt efflux protein CorC</fullName>
    </submittedName>
</protein>
<dbReference type="Proteomes" id="UP000095229">
    <property type="component" value="Unassembled WGS sequence"/>
</dbReference>
<evidence type="ECO:0000259" key="11">
    <source>
        <dbReference type="PROSITE" id="PS51371"/>
    </source>
</evidence>
<evidence type="ECO:0000256" key="5">
    <source>
        <dbReference type="ARBA" id="ARBA00022989"/>
    </source>
</evidence>
<evidence type="ECO:0000256" key="10">
    <source>
        <dbReference type="SAM" id="Phobius"/>
    </source>
</evidence>
<dbReference type="SMART" id="SM00116">
    <property type="entry name" value="CBS"/>
    <property type="match status" value="2"/>
</dbReference>
<dbReference type="InterPro" id="IPR016169">
    <property type="entry name" value="FAD-bd_PCMH_sub2"/>
</dbReference>
<evidence type="ECO:0000313" key="13">
    <source>
        <dbReference type="EMBL" id="OEH48856.1"/>
    </source>
</evidence>
<dbReference type="STRING" id="45071.Lpar_3113"/>
<sequence length="387" mass="43668">MYLSENPNEFLSTIQIGITSIGILNGIIGENAYAEPLSKWFTSLGMAPPIATIIATSFIVILLTYITIVIGELVPKRLSQIHPEPIAVFFARPMYVLSLIAKPFVALLAYSTLLLLTLLRVKQTNEQNITEEELQLLLEEGRGAGVITPQEHQMVRNVFLMDDRPISSLMVPRTDIVYLDLKKPLEDNLKLMDESHHTRFPVCYGGVDKLLGIIHAKKVLSQLLKQETPNLNADLQEPIYVLKSLTGLELLKQFKTAKVQLVFVIDEYGDILGMLTLQDLMVAITGQLQIETIEDSWALQREDGSWLLDGLIPLPELKNCLQLTYLPPGALHQYHTLNGMLIFLLERFPHLGDKIEWEHWIFEIVDMDGNHADKILASKIKMKGVLK</sequence>
<feature type="domain" description="CBS" evidence="11">
    <location>
        <begin position="170"/>
        <end position="230"/>
    </location>
</feature>
<keyword evidence="14" id="KW-1185">Reference proteome</keyword>
<dbReference type="InterPro" id="IPR036318">
    <property type="entry name" value="FAD-bd_PCMH-like_sf"/>
</dbReference>
<dbReference type="PANTHER" id="PTHR43099:SF5">
    <property type="entry name" value="HLYC_CORC FAMILY TRANSPORTER"/>
    <property type="match status" value="1"/>
</dbReference>
<dbReference type="Pfam" id="PF01595">
    <property type="entry name" value="CNNM"/>
    <property type="match status" value="1"/>
</dbReference>
<dbReference type="Gene3D" id="3.10.580.10">
    <property type="entry name" value="CBS-domain"/>
    <property type="match status" value="1"/>
</dbReference>
<organism evidence="13 14">
    <name type="scientific">Legionella parisiensis</name>
    <dbReference type="NCBI Taxonomy" id="45071"/>
    <lineage>
        <taxon>Bacteria</taxon>
        <taxon>Pseudomonadati</taxon>
        <taxon>Pseudomonadota</taxon>
        <taxon>Gammaproteobacteria</taxon>
        <taxon>Legionellales</taxon>
        <taxon>Legionellaceae</taxon>
        <taxon>Legionella</taxon>
    </lineage>
</organism>
<dbReference type="InterPro" id="IPR044751">
    <property type="entry name" value="Ion_transp-like_CBS"/>
</dbReference>
<proteinExistence type="predicted"/>
<comment type="caution">
    <text evidence="13">The sequence shown here is derived from an EMBL/GenBank/DDBJ whole genome shotgun (WGS) entry which is preliminary data.</text>
</comment>
<dbReference type="Gene3D" id="3.30.465.10">
    <property type="match status" value="1"/>
</dbReference>
<dbReference type="PROSITE" id="PS51846">
    <property type="entry name" value="CNNM"/>
    <property type="match status" value="1"/>
</dbReference>